<reference evidence="2 4" key="1">
    <citation type="submission" date="2019-11" db="EMBL/GenBank/DDBJ databases">
        <authorList>
            <person name="Holert J."/>
        </authorList>
    </citation>
    <scope>NUCLEOTIDE SEQUENCE [LARGE SCALE GENOMIC DNA]</scope>
    <source>
        <strain evidence="2">BC5_2</strain>
    </source>
</reference>
<evidence type="ECO:0000313" key="4">
    <source>
        <dbReference type="Proteomes" id="UP000434580"/>
    </source>
</evidence>
<dbReference type="Gene3D" id="3.40.30.10">
    <property type="entry name" value="Glutaredoxin"/>
    <property type="match status" value="1"/>
</dbReference>
<proteinExistence type="predicted"/>
<dbReference type="InterPro" id="IPR036249">
    <property type="entry name" value="Thioredoxin-like_sf"/>
</dbReference>
<dbReference type="EMBL" id="CACSII010000005">
    <property type="protein sequence ID" value="CAA0096509.1"/>
    <property type="molecule type" value="Genomic_DNA"/>
</dbReference>
<sequence>MDKRAFLGLVGGAALVAPVGLHLLGSGAGHNNSDSSLAGINPGAGEVPPTQGRGGNRALSTRLQDQFGNIHRLFSDQPDEHITLMHFMSLDGLERSGKVENLKAIAGHLKDDLNRDVRLYTITTQPDIDTQSELFAFSDRHQLPEGWYLLTGSWVDVFRVGDKFTKGHWHHNSADEAQRISTNLLHYGLPKHGLWGAFGIGTEPEFAASRVSWLKGALVKQDELTRAGPSILA</sequence>
<dbReference type="SUPFAM" id="SSF52833">
    <property type="entry name" value="Thioredoxin-like"/>
    <property type="match status" value="1"/>
</dbReference>
<evidence type="ECO:0000313" key="3">
    <source>
        <dbReference type="EMBL" id="CAA0115831.1"/>
    </source>
</evidence>
<name>A0A5S9P008_9GAMM</name>
<evidence type="ECO:0000313" key="2">
    <source>
        <dbReference type="EMBL" id="CAA0096509.1"/>
    </source>
</evidence>
<dbReference type="EMBL" id="CACSII010000018">
    <property type="protein sequence ID" value="CAA0115831.1"/>
    <property type="molecule type" value="Genomic_DNA"/>
</dbReference>
<organism evidence="2 4">
    <name type="scientific">BD1-7 clade bacterium</name>
    <dbReference type="NCBI Taxonomy" id="2029982"/>
    <lineage>
        <taxon>Bacteria</taxon>
        <taxon>Pseudomonadati</taxon>
        <taxon>Pseudomonadota</taxon>
        <taxon>Gammaproteobacteria</taxon>
        <taxon>Cellvibrionales</taxon>
        <taxon>Spongiibacteraceae</taxon>
        <taxon>BD1-7 clade</taxon>
    </lineage>
</organism>
<dbReference type="Proteomes" id="UP000434580">
    <property type="component" value="Unassembled WGS sequence"/>
</dbReference>
<evidence type="ECO:0000256" key="1">
    <source>
        <dbReference type="SAM" id="MobiDB-lite"/>
    </source>
</evidence>
<dbReference type="AlphaFoldDB" id="A0A5S9P008"/>
<feature type="region of interest" description="Disordered" evidence="1">
    <location>
        <begin position="34"/>
        <end position="55"/>
    </location>
</feature>
<protein>
    <submittedName>
        <fullName evidence="2">Uncharacterized protein</fullName>
    </submittedName>
</protein>
<accession>A0A5S9P008</accession>
<gene>
    <name evidence="3" type="ORF">DPBNPPHM_02000</name>
    <name evidence="2" type="ORF">DPBNPPHM_03420</name>
</gene>
<dbReference type="OrthoDB" id="5296507at2"/>